<sequence>MNKNTVYPTDHSSGLQDNLILEHYGLNELNYESVKSYRERFAAVKPNHPWNGLETKEFLYKIGAWGKLRNSSKEGVTLAGLLMFSEERIITEVLPQYFLEYRENLSNIVNGTWSKRFTSQDGTWSGNVYDFYFKVMSHIAADSFAEPAIRSALHEALINAIVHCDYDGEGGIVIEKEQNLFRFSNPGLFRPSIEQAFEGGISNLRNPNLFKMFILIGLCKRAGSGLKSIELTWKQQYWPKPELVQHLQSKRTILTLSILANVHQHEDHTSNIDKELDLFVTDVSAENDFVNKKINSVNKELNFINKEENSVNKVVNSGNNKTNSINKSINSLNKSVNSLNKSTNSVNKELNSVNNNKVSRSMKQMEEKVNNTIGNQTDQEDELWRIAELARKKKRLSPTIMEEIILQLCSKRPLMLKELAYLLERTPDGLRNNYLAKLLNEGKIKLKYPDQPNHPKQAYMIAK</sequence>
<organism evidence="1 2">
    <name type="scientific">[Anoxybacillus] calidus</name>
    <dbReference type="NCBI Taxonomy" id="575178"/>
    <lineage>
        <taxon>Bacteria</taxon>
        <taxon>Bacillati</taxon>
        <taxon>Bacillota</taxon>
        <taxon>Bacilli</taxon>
        <taxon>Bacillales</taxon>
        <taxon>Anoxybacillaceae</taxon>
        <taxon>Paranoxybacillus</taxon>
    </lineage>
</organism>
<dbReference type="Gene3D" id="3.30.565.60">
    <property type="match status" value="1"/>
</dbReference>
<dbReference type="Pfam" id="PF13749">
    <property type="entry name" value="HATPase_c_4"/>
    <property type="match status" value="1"/>
</dbReference>
<dbReference type="InterPro" id="IPR038475">
    <property type="entry name" value="RecG_C_sf"/>
</dbReference>
<dbReference type="AlphaFoldDB" id="A0A7W0BWS0"/>
<evidence type="ECO:0000313" key="1">
    <source>
        <dbReference type="EMBL" id="MBA2872860.1"/>
    </source>
</evidence>
<accession>A0A7W0BWS0</accession>
<comment type="caution">
    <text evidence="1">The sequence shown here is derived from an EMBL/GenBank/DDBJ whole genome shotgun (WGS) entry which is preliminary data.</text>
</comment>
<dbReference type="RefSeq" id="WP_181538609.1">
    <property type="nucleotide sequence ID" value="NZ_JACDUU010000009.1"/>
</dbReference>
<keyword evidence="2" id="KW-1185">Reference proteome</keyword>
<dbReference type="PANTHER" id="PTHR30595:SF6">
    <property type="entry name" value="SCHLAFEN ALBA-2 DOMAIN-CONTAINING PROTEIN"/>
    <property type="match status" value="1"/>
</dbReference>
<gene>
    <name evidence="1" type="ORF">HNQ85_003173</name>
</gene>
<name>A0A7W0BWS0_9BACL</name>
<dbReference type="Proteomes" id="UP000580891">
    <property type="component" value="Unassembled WGS sequence"/>
</dbReference>
<dbReference type="EMBL" id="JACDUU010000009">
    <property type="protein sequence ID" value="MBA2872860.1"/>
    <property type="molecule type" value="Genomic_DNA"/>
</dbReference>
<protein>
    <submittedName>
        <fullName evidence="1">Putative HTH transcriptional regulator</fullName>
    </submittedName>
</protein>
<dbReference type="PANTHER" id="PTHR30595">
    <property type="entry name" value="GLPR-RELATED TRANSCRIPTIONAL REPRESSOR"/>
    <property type="match status" value="1"/>
</dbReference>
<proteinExistence type="predicted"/>
<evidence type="ECO:0000313" key="2">
    <source>
        <dbReference type="Proteomes" id="UP000580891"/>
    </source>
</evidence>
<reference evidence="1 2" key="1">
    <citation type="submission" date="2020-07" db="EMBL/GenBank/DDBJ databases">
        <title>Genomic Encyclopedia of Type Strains, Phase IV (KMG-IV): sequencing the most valuable type-strain genomes for metagenomic binning, comparative biology and taxonomic classification.</title>
        <authorList>
            <person name="Goeker M."/>
        </authorList>
    </citation>
    <scope>NUCLEOTIDE SEQUENCE [LARGE SCALE GENOMIC DNA]</scope>
    <source>
        <strain evidence="1 2">DSM 25220</strain>
    </source>
</reference>